<dbReference type="InterPro" id="IPR008254">
    <property type="entry name" value="Flavodoxin/NO_synth"/>
</dbReference>
<dbReference type="PRINTS" id="PR00371">
    <property type="entry name" value="FPNCR"/>
</dbReference>
<comment type="similarity">
    <text evidence="3">In the N-terminal section; belongs to the cytochrome P450 family.</text>
</comment>
<evidence type="ECO:0000256" key="7">
    <source>
        <dbReference type="ARBA" id="ARBA00022723"/>
    </source>
</evidence>
<feature type="region of interest" description="Disordered" evidence="14">
    <location>
        <begin position="544"/>
        <end position="563"/>
    </location>
</feature>
<dbReference type="EC" id="1.6.2.4" evidence="12"/>
<dbReference type="GO" id="GO:0050660">
    <property type="term" value="F:flavin adenine dinucleotide binding"/>
    <property type="evidence" value="ECO:0007669"/>
    <property type="project" value="TreeGrafter"/>
</dbReference>
<name>A0A077WID3_9FUNG</name>
<dbReference type="SUPFAM" id="SSF52218">
    <property type="entry name" value="Flavoproteins"/>
    <property type="match status" value="1"/>
</dbReference>
<dbReference type="GO" id="GO:0010181">
    <property type="term" value="F:FMN binding"/>
    <property type="evidence" value="ECO:0007669"/>
    <property type="project" value="InterPro"/>
</dbReference>
<feature type="domain" description="Flavodoxin-like" evidence="15">
    <location>
        <begin position="591"/>
        <end position="738"/>
    </location>
</feature>
<dbReference type="PANTHER" id="PTHR19384:SF17">
    <property type="entry name" value="NADPH--CYTOCHROME P450 REDUCTASE"/>
    <property type="match status" value="1"/>
</dbReference>
<dbReference type="FunFam" id="3.40.50.80:FF:000001">
    <property type="entry name" value="NADPH--cytochrome P450 reductase 1"/>
    <property type="match status" value="1"/>
</dbReference>
<evidence type="ECO:0000256" key="14">
    <source>
        <dbReference type="SAM" id="MobiDB-lite"/>
    </source>
</evidence>
<sequence length="1214" mass="136218">MPENTTLIVTLKRDSQDIEENGKIISFSSDATSMNTVCELAMEKLGIASNVPLTDIVLLDSSHKPINTMDQVRQQQVVYVDLKTKIKDVPGPPKYPFVGSIGSLLPDVINNYVKLFAKYGPLVNVSIFGVDGYSTNDPAIAEIFVKESEYFTKKITKDLAEVRKFAGDGLFTSNTDEENWELAHKLLMPAFSPRAIKAYLDEMGHISMETIKTLEQFQPTEKVDMVDWSTRLTFETIGRCGFGYNFGLLSSRDAPAHPFIDAMAYCLKTAVVRSINLSIVNKFSYERNRRFDEAVKLMNDTVSQVIQDRKNSPDAGDMNKDLMGFMLNARDEHNLGLSDQNIAYQVITFLIAGHDTTANTLAWTIYELSRNPKVETRLLQEIADVGITHDKIPTVEQISQLKYLHKVIKETLRKYPPVQMLLKYCKKDCIVPGGYLIKANTPSDVNVYALHHNPQVYPDPERYDPERFSPEEEQKRSQYSWLPFSTGPRGCLGMAFAIQELKVVLPMLLHRFKFFYDGPDVTFDQQGATTKPMDFFVNIHPRTDMPAPRSPTTAAAEDAKPVSNKPKAVIPESKVVAEQVASRPAAELPPITFLFGTQTGTAQDYASQLASQARSFGFKDVKFQSMDQWHVILGNEPKAQELVVICTATYNGQPPESAERFNKFLNDKLKDQQNNALKSLRFAVFGVGNKNWRTYQVFPRKVNDCLERLGAERFFDCGQGNADKDMDADFNEWQVVVIKKKRSLAKKSSLIRSAHFWVHALTRFGLSLPQSQWVVPSANMGQDNQHVKVNFINPAVDESKWEAGVANRNGEYNATILLNEELQQPASDRSTRHIELDVSSLQPLCEDGSLFLAGDHLEVYPENDAEIVDAIGVNFGWVLDSVFEVDSASLDNVSPRSLAASIQGPCTIRNALTYYADLSSPPSRTMLAIFAEQLSNTSPDTAEAFRKLIMPDSPEYASFIEKYRTILDLQKGFPQVKRLDLAQFMTAVGVMQPRRYSISSSPLAHPKQASLTVGVVHDVLKDGREYYGLASSYLARSAESTKIRAMLKSSKSSFALPSDPKVPIIMIAAGTGVAPFRGFLEERACQRSQGKQVGDCVLFFGCRRKDQDFIYAEEMQQHVENGVLKDLHVAFSRQDQPIKYVQHQILEHAVKMWKLLQHSNASVYVCGAGTMSRDVRRTFCSMAKSFGHVSTDEEAEDFIGDLIEQGRYNEDVWG</sequence>
<evidence type="ECO:0000256" key="13">
    <source>
        <dbReference type="ARBA" id="ARBA00049342"/>
    </source>
</evidence>
<organism evidence="17">
    <name type="scientific">Lichtheimia ramosa</name>
    <dbReference type="NCBI Taxonomy" id="688394"/>
    <lineage>
        <taxon>Eukaryota</taxon>
        <taxon>Fungi</taxon>
        <taxon>Fungi incertae sedis</taxon>
        <taxon>Mucoromycota</taxon>
        <taxon>Mucoromycotina</taxon>
        <taxon>Mucoromycetes</taxon>
        <taxon>Mucorales</taxon>
        <taxon>Lichtheimiaceae</taxon>
        <taxon>Lichtheimia</taxon>
    </lineage>
</organism>
<dbReference type="InterPro" id="IPR023173">
    <property type="entry name" value="NADPH_Cyt_P450_Rdtase_alpha"/>
</dbReference>
<dbReference type="PROSITE" id="PS00086">
    <property type="entry name" value="CYTOCHROME_P450"/>
    <property type="match status" value="1"/>
</dbReference>
<dbReference type="InterPro" id="IPR003097">
    <property type="entry name" value="CysJ-like_FAD-binding"/>
</dbReference>
<dbReference type="SUPFAM" id="SSF63380">
    <property type="entry name" value="Riboflavin synthase domain-like"/>
    <property type="match status" value="1"/>
</dbReference>
<dbReference type="InterPro" id="IPR001709">
    <property type="entry name" value="Flavoprot_Pyr_Nucl_cyt_Rdtase"/>
</dbReference>
<comment type="cofactor">
    <cofactor evidence="1">
        <name>FMN</name>
        <dbReference type="ChEBI" id="CHEBI:58210"/>
    </cofactor>
</comment>
<evidence type="ECO:0000259" key="16">
    <source>
        <dbReference type="PROSITE" id="PS51384"/>
    </source>
</evidence>
<protein>
    <recommendedName>
        <fullName evidence="12">NADPH--hemoprotein reductase</fullName>
        <ecNumber evidence="12">1.6.2.4</ecNumber>
    </recommendedName>
</protein>
<dbReference type="GO" id="GO:0005829">
    <property type="term" value="C:cytosol"/>
    <property type="evidence" value="ECO:0007669"/>
    <property type="project" value="TreeGrafter"/>
</dbReference>
<evidence type="ECO:0000256" key="12">
    <source>
        <dbReference type="ARBA" id="ARBA00023797"/>
    </source>
</evidence>
<dbReference type="PRINTS" id="PR00369">
    <property type="entry name" value="FLAVODOXIN"/>
</dbReference>
<accession>A0A077WID3</accession>
<dbReference type="Gene3D" id="2.40.30.10">
    <property type="entry name" value="Translation factors"/>
    <property type="match status" value="1"/>
</dbReference>
<evidence type="ECO:0000256" key="2">
    <source>
        <dbReference type="ARBA" id="ARBA00001974"/>
    </source>
</evidence>
<evidence type="ECO:0000256" key="8">
    <source>
        <dbReference type="ARBA" id="ARBA00022827"/>
    </source>
</evidence>
<evidence type="ECO:0000256" key="4">
    <source>
        <dbReference type="ARBA" id="ARBA00022448"/>
    </source>
</evidence>
<evidence type="ECO:0000313" key="17">
    <source>
        <dbReference type="EMBL" id="CDS06929.1"/>
    </source>
</evidence>
<dbReference type="Pfam" id="PF00067">
    <property type="entry name" value="p450"/>
    <property type="match status" value="1"/>
</dbReference>
<dbReference type="Gene3D" id="3.40.50.360">
    <property type="match status" value="1"/>
</dbReference>
<comment type="catalytic activity">
    <reaction evidence="13">
        <text>2 oxidized [cytochrome P450] + NADPH = 2 reduced [cytochrome P450] + NADP(+) + H(+)</text>
        <dbReference type="Rhea" id="RHEA:24040"/>
        <dbReference type="Rhea" id="RHEA-COMP:14627"/>
        <dbReference type="Rhea" id="RHEA-COMP:14628"/>
        <dbReference type="ChEBI" id="CHEBI:15378"/>
        <dbReference type="ChEBI" id="CHEBI:55376"/>
        <dbReference type="ChEBI" id="CHEBI:57783"/>
        <dbReference type="ChEBI" id="CHEBI:58349"/>
        <dbReference type="ChEBI" id="CHEBI:60344"/>
        <dbReference type="EC" id="1.6.2.4"/>
    </reaction>
</comment>
<dbReference type="GO" id="GO:0003958">
    <property type="term" value="F:NADPH-hemoprotein reductase activity"/>
    <property type="evidence" value="ECO:0007669"/>
    <property type="project" value="UniProtKB-EC"/>
</dbReference>
<dbReference type="Gene3D" id="1.10.630.10">
    <property type="entry name" value="Cytochrome P450"/>
    <property type="match status" value="1"/>
</dbReference>
<dbReference type="Pfam" id="PF00175">
    <property type="entry name" value="NAD_binding_1"/>
    <property type="match status" value="1"/>
</dbReference>
<dbReference type="Gene3D" id="1.20.990.10">
    <property type="entry name" value="NADPH-cytochrome p450 Reductase, Chain A, domain 3"/>
    <property type="match status" value="1"/>
</dbReference>
<dbReference type="InterPro" id="IPR036396">
    <property type="entry name" value="Cyt_P450_sf"/>
</dbReference>
<keyword evidence="5" id="KW-0285">Flavoprotein</keyword>
<dbReference type="InterPro" id="IPR017972">
    <property type="entry name" value="Cyt_P450_CS"/>
</dbReference>
<dbReference type="InterPro" id="IPR001094">
    <property type="entry name" value="Flavdoxin-like"/>
</dbReference>
<proteinExistence type="inferred from homology"/>
<keyword evidence="11" id="KW-0408">Iron</keyword>
<dbReference type="InterPro" id="IPR029039">
    <property type="entry name" value="Flavoprotein-like_sf"/>
</dbReference>
<evidence type="ECO:0000256" key="10">
    <source>
        <dbReference type="ARBA" id="ARBA00023002"/>
    </source>
</evidence>
<dbReference type="GO" id="GO:0005506">
    <property type="term" value="F:iron ion binding"/>
    <property type="evidence" value="ECO:0007669"/>
    <property type="project" value="InterPro"/>
</dbReference>
<evidence type="ECO:0000256" key="9">
    <source>
        <dbReference type="ARBA" id="ARBA00022857"/>
    </source>
</evidence>
<comment type="cofactor">
    <cofactor evidence="2">
        <name>FAD</name>
        <dbReference type="ChEBI" id="CHEBI:57692"/>
    </cofactor>
</comment>
<evidence type="ECO:0000259" key="15">
    <source>
        <dbReference type="PROSITE" id="PS50902"/>
    </source>
</evidence>
<dbReference type="InterPro" id="IPR039261">
    <property type="entry name" value="FNR_nucleotide-bd"/>
</dbReference>
<dbReference type="OrthoDB" id="1470350at2759"/>
<dbReference type="SUPFAM" id="SSF52343">
    <property type="entry name" value="Ferredoxin reductase-like, C-terminal NADP-linked domain"/>
    <property type="match status" value="1"/>
</dbReference>
<dbReference type="GO" id="GO:0016705">
    <property type="term" value="F:oxidoreductase activity, acting on paired donors, with incorporation or reduction of molecular oxygen"/>
    <property type="evidence" value="ECO:0007669"/>
    <property type="project" value="InterPro"/>
</dbReference>
<keyword evidence="9" id="KW-0521">NADP</keyword>
<dbReference type="InterPro" id="IPR017938">
    <property type="entry name" value="Riboflavin_synthase-like_b-brl"/>
</dbReference>
<dbReference type="GO" id="GO:0020037">
    <property type="term" value="F:heme binding"/>
    <property type="evidence" value="ECO:0007669"/>
    <property type="project" value="InterPro"/>
</dbReference>
<dbReference type="InterPro" id="IPR001128">
    <property type="entry name" value="Cyt_P450"/>
</dbReference>
<evidence type="ECO:0000256" key="11">
    <source>
        <dbReference type="ARBA" id="ARBA00023004"/>
    </source>
</evidence>
<dbReference type="InterPro" id="IPR017927">
    <property type="entry name" value="FAD-bd_FR_type"/>
</dbReference>
<dbReference type="PROSITE" id="PS51384">
    <property type="entry name" value="FAD_FR"/>
    <property type="match status" value="1"/>
</dbReference>
<keyword evidence="10" id="KW-0560">Oxidoreductase</keyword>
<reference evidence="17" key="1">
    <citation type="journal article" date="2014" name="Genome Announc.">
        <title>De novo whole-genome sequence and genome annotation of Lichtheimia ramosa.</title>
        <authorList>
            <person name="Linde J."/>
            <person name="Schwartze V."/>
            <person name="Binder U."/>
            <person name="Lass-Florl C."/>
            <person name="Voigt K."/>
            <person name="Horn F."/>
        </authorList>
    </citation>
    <scope>NUCLEOTIDE SEQUENCE</scope>
    <source>
        <strain evidence="17">JMRC FSU:6197</strain>
    </source>
</reference>
<dbReference type="SUPFAM" id="SSF48264">
    <property type="entry name" value="Cytochrome P450"/>
    <property type="match status" value="1"/>
</dbReference>
<dbReference type="PANTHER" id="PTHR19384">
    <property type="entry name" value="NITRIC OXIDE SYNTHASE-RELATED"/>
    <property type="match status" value="1"/>
</dbReference>
<dbReference type="GO" id="GO:0004497">
    <property type="term" value="F:monooxygenase activity"/>
    <property type="evidence" value="ECO:0007669"/>
    <property type="project" value="InterPro"/>
</dbReference>
<evidence type="ECO:0000256" key="5">
    <source>
        <dbReference type="ARBA" id="ARBA00022630"/>
    </source>
</evidence>
<keyword evidence="6" id="KW-0288">FMN</keyword>
<evidence type="ECO:0000256" key="1">
    <source>
        <dbReference type="ARBA" id="ARBA00001917"/>
    </source>
</evidence>
<dbReference type="InterPro" id="IPR001433">
    <property type="entry name" value="OxRdtase_FAD/NAD-bd"/>
</dbReference>
<keyword evidence="4" id="KW-0813">Transport</keyword>
<dbReference type="PROSITE" id="PS50902">
    <property type="entry name" value="FLAVODOXIN_LIKE"/>
    <property type="match status" value="1"/>
</dbReference>
<feature type="domain" description="FAD-binding FR-type" evidence="16">
    <location>
        <begin position="809"/>
        <end position="1057"/>
    </location>
</feature>
<dbReference type="Pfam" id="PF00667">
    <property type="entry name" value="FAD_binding_1"/>
    <property type="match status" value="1"/>
</dbReference>
<dbReference type="Gene3D" id="3.40.50.80">
    <property type="entry name" value="Nucleotide-binding domain of ferredoxin-NADP reductase (FNR) module"/>
    <property type="match status" value="1"/>
</dbReference>
<keyword evidence="7" id="KW-0479">Metal-binding</keyword>
<gene>
    <name evidence="17" type="ORF">LRAMOSA09452</name>
</gene>
<dbReference type="Pfam" id="PF00258">
    <property type="entry name" value="Flavodoxin_1"/>
    <property type="match status" value="1"/>
</dbReference>
<evidence type="ECO:0000256" key="3">
    <source>
        <dbReference type="ARBA" id="ARBA00010018"/>
    </source>
</evidence>
<keyword evidence="8" id="KW-0274">FAD</keyword>
<evidence type="ECO:0000256" key="6">
    <source>
        <dbReference type="ARBA" id="ARBA00022643"/>
    </source>
</evidence>
<dbReference type="EMBL" id="LK023322">
    <property type="protein sequence ID" value="CDS06929.1"/>
    <property type="molecule type" value="Genomic_DNA"/>
</dbReference>
<dbReference type="AlphaFoldDB" id="A0A077WID3"/>